<dbReference type="AlphaFoldDB" id="A0A0G0LQX0"/>
<dbReference type="GO" id="GO:0003824">
    <property type="term" value="F:catalytic activity"/>
    <property type="evidence" value="ECO:0007669"/>
    <property type="project" value="InterPro"/>
</dbReference>
<dbReference type="STRING" id="1618573.UT19_C0003G0088"/>
<evidence type="ECO:0000313" key="2">
    <source>
        <dbReference type="Proteomes" id="UP000034932"/>
    </source>
</evidence>
<dbReference type="Proteomes" id="UP000034932">
    <property type="component" value="Unassembled WGS sequence"/>
</dbReference>
<dbReference type="Gene3D" id="3.30.470.10">
    <property type="match status" value="1"/>
</dbReference>
<protein>
    <submittedName>
        <fullName evidence="1">Uncharacterized protein</fullName>
    </submittedName>
</protein>
<comment type="caution">
    <text evidence="1">The sequence shown here is derived from an EMBL/GenBank/DDBJ whole genome shotgun (WGS) entry which is preliminary data.</text>
</comment>
<dbReference type="SUPFAM" id="SSF56752">
    <property type="entry name" value="D-aminoacid aminotransferase-like PLP-dependent enzymes"/>
    <property type="match status" value="1"/>
</dbReference>
<reference evidence="1 2" key="1">
    <citation type="journal article" date="2015" name="Nature">
        <title>rRNA introns, odd ribosomes, and small enigmatic genomes across a large radiation of phyla.</title>
        <authorList>
            <person name="Brown C.T."/>
            <person name="Hug L.A."/>
            <person name="Thomas B.C."/>
            <person name="Sharon I."/>
            <person name="Castelle C.J."/>
            <person name="Singh A."/>
            <person name="Wilkins M.J."/>
            <person name="Williams K.H."/>
            <person name="Banfield J.F."/>
        </authorList>
    </citation>
    <scope>NUCLEOTIDE SEQUENCE [LARGE SCALE GENOMIC DNA]</scope>
</reference>
<dbReference type="InterPro" id="IPR043131">
    <property type="entry name" value="BCAT-like_N"/>
</dbReference>
<proteinExistence type="predicted"/>
<sequence>MGLIQGGDIVKLEETQETLSERIYRYIPPEEELRKYDSPSSDDLKEQSEFLERFPAAKLVFRYSHQLGKPIFVPPQHPLNKKGVSVPYDDYGQRVFEGLSLEPIVENDVNGQPRIVGGNLILFGPRLTRATRSVETHHFNLPMSMNNFGQAIVDLGKVLGSQLLSSNGRPSRAYVRPAIFRGNSNAGVNPPKGFQTEMVIEEWNWPFYHPEETYTEGANVVAYLDLQRHGRIWAKEAANYPRGTLIGYRKEIMQEKLGIPIHECLFLAPFWLNPETGKVELVDFSRLDTSDMVKAKGAIFADGAGEEISTVRGNLMIYPPMEVNRLGGTTLDYAVAYMAPRMGVETQVGTFGLTDFESGETSLLMLGNAAKIVAVKRLIIANSACEVVADLELPIVKVARQFVLGFEDEVTGRIPPSHPKLLTGIVFDDKTIKARETIYSAYPGWVNNR</sequence>
<evidence type="ECO:0000313" key="1">
    <source>
        <dbReference type="EMBL" id="KKQ94283.1"/>
    </source>
</evidence>
<name>A0A0G0LQX0_9BACT</name>
<organism evidence="1 2">
    <name type="scientific">Candidatus Woesebacteria bacterium GW2011_GWB1_39_10b</name>
    <dbReference type="NCBI Taxonomy" id="1618573"/>
    <lineage>
        <taxon>Bacteria</taxon>
        <taxon>Candidatus Woeseibacteriota</taxon>
    </lineage>
</organism>
<dbReference type="InterPro" id="IPR036038">
    <property type="entry name" value="Aminotransferase-like"/>
</dbReference>
<dbReference type="EMBL" id="LBVW01000003">
    <property type="protein sequence ID" value="KKQ94283.1"/>
    <property type="molecule type" value="Genomic_DNA"/>
</dbReference>
<accession>A0A0G0LQX0</accession>
<gene>
    <name evidence="1" type="ORF">UT19_C0003G0088</name>
</gene>